<dbReference type="InterPro" id="IPR027417">
    <property type="entry name" value="P-loop_NTPase"/>
</dbReference>
<evidence type="ECO:0000256" key="1">
    <source>
        <dbReference type="ARBA" id="ARBA00022737"/>
    </source>
</evidence>
<feature type="domain" description="Disease resistance protein winged helix" evidence="3">
    <location>
        <begin position="73"/>
        <end position="148"/>
    </location>
</feature>
<dbReference type="InterPro" id="IPR058922">
    <property type="entry name" value="WHD_DRP"/>
</dbReference>
<dbReference type="PANTHER" id="PTHR23155:SF1095">
    <property type="entry name" value="OS05G0250700 PROTEIN"/>
    <property type="match status" value="1"/>
</dbReference>
<gene>
    <name evidence="5" type="ORF">HU200_034441</name>
</gene>
<dbReference type="GO" id="GO:0009626">
    <property type="term" value="P:plant-type hypersensitive response"/>
    <property type="evidence" value="ECO:0007669"/>
    <property type="project" value="UniProtKB-ARBA"/>
</dbReference>
<dbReference type="PANTHER" id="PTHR23155">
    <property type="entry name" value="DISEASE RESISTANCE PROTEIN RP"/>
    <property type="match status" value="1"/>
</dbReference>
<dbReference type="AlphaFoldDB" id="A0A835BGJ8"/>
<dbReference type="InterPro" id="IPR032675">
    <property type="entry name" value="LRR_dom_sf"/>
</dbReference>
<evidence type="ECO:0000259" key="4">
    <source>
        <dbReference type="Pfam" id="PF23598"/>
    </source>
</evidence>
<dbReference type="Gene3D" id="1.10.8.430">
    <property type="entry name" value="Helical domain of apoptotic protease-activating factors"/>
    <property type="match status" value="1"/>
</dbReference>
<evidence type="ECO:0000313" key="5">
    <source>
        <dbReference type="EMBL" id="KAF8700080.1"/>
    </source>
</evidence>
<proteinExistence type="predicted"/>
<dbReference type="GO" id="GO:0042742">
    <property type="term" value="P:defense response to bacterium"/>
    <property type="evidence" value="ECO:0007669"/>
    <property type="project" value="UniProtKB-ARBA"/>
</dbReference>
<keyword evidence="2" id="KW-0611">Plant defense</keyword>
<dbReference type="OrthoDB" id="762143at2759"/>
<evidence type="ECO:0000259" key="3">
    <source>
        <dbReference type="Pfam" id="PF23559"/>
    </source>
</evidence>
<sequence length="688" mass="77855">MKIINKCSGLPLAVKVMGGLLSTRSQTERDWEAVLNHRAWSVSGLPDEMDSRIYLSYEDLSPQLKQCFLYCSLFPKGTPIEQYEIVPMWISEGFIQPHQGGSSSTHDDQLEEVAVEFFEELIRRNLIESTQSITRYRCMMHDVVHSFAEFMAREDSLVVQGCMQVAGGSRNDNRLPMRRMSIGPSDLLVPEWAVLQKQESLRTLIIRCEINFGQRDSLTTFSKLRVLFIKGGYCERLIGSLSELRHLRYLGLVETNISRLPEDIQRMKLLQHILIVRSKNLENLPSSIIRLVHLRTLDLIGSSANVVMPKGFGGLTKLRMLLGFRVHTDDMDEAWCSLEEIEPLSLLRKHCLYDLENVSAGVLAEKARVSSKQHLNYLQLHWSSSGWTGLGDEMEEEKQQQQCVAEEVLEKLCPPPRIQHIIIRGYFGRMLPVWMTVPASTGSFKSFTILMLKDLPCCTRLPEGLCRLPSLKLLDIRDVPAVKSVGSEFQQVASSPGVGQGVATSKSAAAFPYLADLHLEGLCEWEQWDWEDDVTAGAMAMPALERLVIDNCKLSCLPPGLANSNRHALRKLSMYRLTKLACVENFPSVLELDLFDCPELMRISGLSRLSKIRIDRCPDIEVLEGVPSLDRLVLWDLTMEALPGYLRDVTPRYLELGCNKLYESICSDSSCQRDKIIHIGKHSINCIE</sequence>
<protein>
    <recommendedName>
        <fullName evidence="7">NB-ARC domain-containing protein</fullName>
    </recommendedName>
</protein>
<dbReference type="InterPro" id="IPR036388">
    <property type="entry name" value="WH-like_DNA-bd_sf"/>
</dbReference>
<dbReference type="Pfam" id="PF23598">
    <property type="entry name" value="LRR_14"/>
    <property type="match status" value="1"/>
</dbReference>
<evidence type="ECO:0008006" key="7">
    <source>
        <dbReference type="Google" id="ProtNLM"/>
    </source>
</evidence>
<dbReference type="Gene3D" id="1.10.10.10">
    <property type="entry name" value="Winged helix-like DNA-binding domain superfamily/Winged helix DNA-binding domain"/>
    <property type="match status" value="1"/>
</dbReference>
<dbReference type="InterPro" id="IPR055414">
    <property type="entry name" value="LRR_R13L4/SHOC2-like"/>
</dbReference>
<feature type="domain" description="Disease resistance R13L4/SHOC-2-like LRR" evidence="4">
    <location>
        <begin position="206"/>
        <end position="549"/>
    </location>
</feature>
<dbReference type="GO" id="GO:0043531">
    <property type="term" value="F:ADP binding"/>
    <property type="evidence" value="ECO:0007669"/>
    <property type="project" value="InterPro"/>
</dbReference>
<dbReference type="SUPFAM" id="SSF52058">
    <property type="entry name" value="L domain-like"/>
    <property type="match status" value="1"/>
</dbReference>
<evidence type="ECO:0000313" key="6">
    <source>
        <dbReference type="Proteomes" id="UP000636709"/>
    </source>
</evidence>
<name>A0A835BGJ8_9POAL</name>
<reference evidence="5" key="1">
    <citation type="submission" date="2020-07" db="EMBL/GenBank/DDBJ databases">
        <title>Genome sequence and genetic diversity analysis of an under-domesticated orphan crop, white fonio (Digitaria exilis).</title>
        <authorList>
            <person name="Bennetzen J.L."/>
            <person name="Chen S."/>
            <person name="Ma X."/>
            <person name="Wang X."/>
            <person name="Yssel A.E.J."/>
            <person name="Chaluvadi S.R."/>
            <person name="Johnson M."/>
            <person name="Gangashetty P."/>
            <person name="Hamidou F."/>
            <person name="Sanogo M.D."/>
            <person name="Zwaenepoel A."/>
            <person name="Wallace J."/>
            <person name="Van De Peer Y."/>
            <person name="Van Deynze A."/>
        </authorList>
    </citation>
    <scope>NUCLEOTIDE SEQUENCE</scope>
    <source>
        <tissue evidence="5">Leaves</tissue>
    </source>
</reference>
<keyword evidence="6" id="KW-1185">Reference proteome</keyword>
<keyword evidence="1" id="KW-0677">Repeat</keyword>
<dbReference type="InterPro" id="IPR044974">
    <property type="entry name" value="Disease_R_plants"/>
</dbReference>
<dbReference type="EMBL" id="JACEFO010001828">
    <property type="protein sequence ID" value="KAF8700080.1"/>
    <property type="molecule type" value="Genomic_DNA"/>
</dbReference>
<evidence type="ECO:0000256" key="2">
    <source>
        <dbReference type="ARBA" id="ARBA00022821"/>
    </source>
</evidence>
<comment type="caution">
    <text evidence="5">The sequence shown here is derived from an EMBL/GenBank/DDBJ whole genome shotgun (WGS) entry which is preliminary data.</text>
</comment>
<dbReference type="Gene3D" id="3.80.10.10">
    <property type="entry name" value="Ribonuclease Inhibitor"/>
    <property type="match status" value="2"/>
</dbReference>
<accession>A0A835BGJ8</accession>
<organism evidence="5 6">
    <name type="scientific">Digitaria exilis</name>
    <dbReference type="NCBI Taxonomy" id="1010633"/>
    <lineage>
        <taxon>Eukaryota</taxon>
        <taxon>Viridiplantae</taxon>
        <taxon>Streptophyta</taxon>
        <taxon>Embryophyta</taxon>
        <taxon>Tracheophyta</taxon>
        <taxon>Spermatophyta</taxon>
        <taxon>Magnoliopsida</taxon>
        <taxon>Liliopsida</taxon>
        <taxon>Poales</taxon>
        <taxon>Poaceae</taxon>
        <taxon>PACMAD clade</taxon>
        <taxon>Panicoideae</taxon>
        <taxon>Panicodae</taxon>
        <taxon>Paniceae</taxon>
        <taxon>Anthephorinae</taxon>
        <taxon>Digitaria</taxon>
    </lineage>
</organism>
<dbReference type="FunFam" id="1.10.10.10:FF:000322">
    <property type="entry name" value="Probable disease resistance protein At1g63360"/>
    <property type="match status" value="1"/>
</dbReference>
<dbReference type="InterPro" id="IPR042197">
    <property type="entry name" value="Apaf_helical"/>
</dbReference>
<dbReference type="Proteomes" id="UP000636709">
    <property type="component" value="Unassembled WGS sequence"/>
</dbReference>
<dbReference type="GO" id="GO:0002758">
    <property type="term" value="P:innate immune response-activating signaling pathway"/>
    <property type="evidence" value="ECO:0007669"/>
    <property type="project" value="UniProtKB-ARBA"/>
</dbReference>
<dbReference type="Pfam" id="PF23559">
    <property type="entry name" value="WHD_DRP"/>
    <property type="match status" value="1"/>
</dbReference>
<dbReference type="SUPFAM" id="SSF52540">
    <property type="entry name" value="P-loop containing nucleoside triphosphate hydrolases"/>
    <property type="match status" value="1"/>
</dbReference>